<dbReference type="InterPro" id="IPR041694">
    <property type="entry name" value="ADH_N_2"/>
</dbReference>
<dbReference type="PANTHER" id="PTHR43205:SF7">
    <property type="entry name" value="PROSTAGLANDIN REDUCTASE 1"/>
    <property type="match status" value="1"/>
</dbReference>
<dbReference type="InterPro" id="IPR020843">
    <property type="entry name" value="ER"/>
</dbReference>
<gene>
    <name evidence="3" type="ORF">BGZ99_000365</name>
</gene>
<dbReference type="Gene3D" id="3.90.180.10">
    <property type="entry name" value="Medium-chain alcohol dehydrogenases, catalytic domain"/>
    <property type="match status" value="1"/>
</dbReference>
<protein>
    <recommendedName>
        <fullName evidence="2">Enoyl reductase (ER) domain-containing protein</fullName>
    </recommendedName>
</protein>
<evidence type="ECO:0000256" key="1">
    <source>
        <dbReference type="ARBA" id="ARBA00023002"/>
    </source>
</evidence>
<dbReference type="SUPFAM" id="SSF50129">
    <property type="entry name" value="GroES-like"/>
    <property type="match status" value="2"/>
</dbReference>
<dbReference type="InterPro" id="IPR011032">
    <property type="entry name" value="GroES-like_sf"/>
</dbReference>
<dbReference type="InterPro" id="IPR036291">
    <property type="entry name" value="NAD(P)-bd_dom_sf"/>
</dbReference>
<accession>A0A9P6R5A8</accession>
<dbReference type="InterPro" id="IPR013149">
    <property type="entry name" value="ADH-like_C"/>
</dbReference>
<dbReference type="EMBL" id="JAAAIP010001063">
    <property type="protein sequence ID" value="KAG0310466.1"/>
    <property type="molecule type" value="Genomic_DNA"/>
</dbReference>
<dbReference type="Pfam" id="PF00107">
    <property type="entry name" value="ADH_zinc_N"/>
    <property type="match status" value="1"/>
</dbReference>
<evidence type="ECO:0000259" key="2">
    <source>
        <dbReference type="SMART" id="SM00829"/>
    </source>
</evidence>
<dbReference type="FunFam" id="3.40.50.720:FF:000121">
    <property type="entry name" value="Prostaglandin reductase 2"/>
    <property type="match status" value="1"/>
</dbReference>
<dbReference type="SMART" id="SM00829">
    <property type="entry name" value="PKS_ER"/>
    <property type="match status" value="1"/>
</dbReference>
<keyword evidence="1" id="KW-0560">Oxidoreductase</keyword>
<name>A0A9P6R5A8_9FUNG</name>
<dbReference type="AlphaFoldDB" id="A0A9P6R5A8"/>
<feature type="domain" description="Enoyl reductase (ER)" evidence="2">
    <location>
        <begin position="20"/>
        <end position="338"/>
    </location>
</feature>
<comment type="caution">
    <text evidence="3">The sequence shown here is derived from an EMBL/GenBank/DDBJ whole genome shotgun (WGS) entry which is preliminary data.</text>
</comment>
<evidence type="ECO:0000313" key="3">
    <source>
        <dbReference type="EMBL" id="KAG0310466.1"/>
    </source>
</evidence>
<proteinExistence type="predicted"/>
<reference evidence="3" key="1">
    <citation type="journal article" date="2020" name="Fungal Divers.">
        <title>Resolving the Mortierellaceae phylogeny through synthesis of multi-gene phylogenetics and phylogenomics.</title>
        <authorList>
            <person name="Vandepol N."/>
            <person name="Liber J."/>
            <person name="Desiro A."/>
            <person name="Na H."/>
            <person name="Kennedy M."/>
            <person name="Barry K."/>
            <person name="Grigoriev I.V."/>
            <person name="Miller A.N."/>
            <person name="O'Donnell K."/>
            <person name="Stajich J.E."/>
            <person name="Bonito G."/>
        </authorList>
    </citation>
    <scope>NUCLEOTIDE SEQUENCE</scope>
    <source>
        <strain evidence="3">REB-010B</strain>
    </source>
</reference>
<dbReference type="PANTHER" id="PTHR43205">
    <property type="entry name" value="PROSTAGLANDIN REDUCTASE"/>
    <property type="match status" value="1"/>
</dbReference>
<sequence length="343" mass="36888">MVQNKSVIFLASPTEYPVPGEHFAVETRELNAELKENDVLVRNLYLSLDPYMRGRMRDSHVKSYVPSYPIGQPVSGGGVSEVTESKNPAFPIGSIVTGMVGWEEYTLVSGGQGLRVIPNARDSKIPLSAYIGVLGMPGMTAYSSLKIIGQPKAGETIFISAAAGAVGQLVGQMAKKLGLRVIGSVGSDDKLDFLLKELKFDAAFNYKKGSILDNLKAAAPQGIDIYYENVGGEQLEAALDVLNIHGRIVACGMISQYNTPNPYGVKNLMNIVGKRITMRGFIVSDFAEQCGADFAKDVGTWLVKGEIVYKEDIAVGLDNAPDAFVGMLQGKNFGKQVVKVADL</sequence>
<organism evidence="3 4">
    <name type="scientific">Dissophora globulifera</name>
    <dbReference type="NCBI Taxonomy" id="979702"/>
    <lineage>
        <taxon>Eukaryota</taxon>
        <taxon>Fungi</taxon>
        <taxon>Fungi incertae sedis</taxon>
        <taxon>Mucoromycota</taxon>
        <taxon>Mortierellomycotina</taxon>
        <taxon>Mortierellomycetes</taxon>
        <taxon>Mortierellales</taxon>
        <taxon>Mortierellaceae</taxon>
        <taxon>Dissophora</taxon>
    </lineage>
</organism>
<dbReference type="Pfam" id="PF16884">
    <property type="entry name" value="ADH_N_2"/>
    <property type="match status" value="1"/>
</dbReference>
<dbReference type="SUPFAM" id="SSF51735">
    <property type="entry name" value="NAD(P)-binding Rossmann-fold domains"/>
    <property type="match status" value="1"/>
</dbReference>
<dbReference type="CDD" id="cd05288">
    <property type="entry name" value="PGDH"/>
    <property type="match status" value="1"/>
</dbReference>
<evidence type="ECO:0000313" key="4">
    <source>
        <dbReference type="Proteomes" id="UP000738325"/>
    </source>
</evidence>
<keyword evidence="4" id="KW-1185">Reference proteome</keyword>
<dbReference type="GO" id="GO:0016628">
    <property type="term" value="F:oxidoreductase activity, acting on the CH-CH group of donors, NAD or NADP as acceptor"/>
    <property type="evidence" value="ECO:0007669"/>
    <property type="project" value="InterPro"/>
</dbReference>
<dbReference type="Gene3D" id="3.40.50.720">
    <property type="entry name" value="NAD(P)-binding Rossmann-like Domain"/>
    <property type="match status" value="1"/>
</dbReference>
<dbReference type="OrthoDB" id="809632at2759"/>
<dbReference type="Proteomes" id="UP000738325">
    <property type="component" value="Unassembled WGS sequence"/>
</dbReference>
<dbReference type="InterPro" id="IPR045010">
    <property type="entry name" value="MDR_fam"/>
</dbReference>